<accession>A0A8H3LHL0</accession>
<name>A0A8H3LHL0_9GLOM</name>
<keyword evidence="2" id="KW-0677">Repeat</keyword>
<dbReference type="AlphaFoldDB" id="A0A8H3LHL0"/>
<keyword evidence="3" id="KW-1133">Transmembrane helix</keyword>
<dbReference type="PANTHER" id="PTHR46093">
    <property type="entry name" value="ACYL-COA-BINDING DOMAIN-CONTAINING PROTEIN 5"/>
    <property type="match status" value="1"/>
</dbReference>
<dbReference type="Proteomes" id="UP000615446">
    <property type="component" value="Unassembled WGS sequence"/>
</dbReference>
<dbReference type="EMBL" id="BLAL01000160">
    <property type="protein sequence ID" value="GES86162.1"/>
    <property type="molecule type" value="Genomic_DNA"/>
</dbReference>
<dbReference type="SUPFAM" id="SSF117281">
    <property type="entry name" value="Kelch motif"/>
    <property type="match status" value="1"/>
</dbReference>
<sequence>MWNKRRLEDFYYNFVGYEKSAAYNYSSYAPPSVVLNDRYFVEVEQEIRVGFRLYDASSVKKDSKVIKYQNLQYTTNTPDVKFPRVVGNNNKLYFFGVNGNDDVFETTIMFSFDINEKVWNELKDVNMPSHLDPNQEENFVGPDSNGNAYLFYNDYNVMVSFNTETLEWNEYTIQSFVPTGYSYYTWYTATILPDGTIAYIGGQFTSGTAGSIDAPMNQVYIYDTNTHVWAAKSTIGNPPGPRNSHSASLTSDGRIIVYGGVDANNNPANPSLAVLDINKFEWSTPNVNNPIGSIYLAPSVIINDLMFLYVGINVTTPVYNAFNKVYMLDTSTYTWSSLDPVATNTDDNIYNSGNNQLTGGNDGTANRNDLTMTLIIILIVIGSILVVAILGVTFYKLYQSRRPRQISPKIIDNPQQSAQSKV</sequence>
<feature type="transmembrane region" description="Helical" evidence="3">
    <location>
        <begin position="374"/>
        <end position="395"/>
    </location>
</feature>
<evidence type="ECO:0000256" key="2">
    <source>
        <dbReference type="ARBA" id="ARBA00022737"/>
    </source>
</evidence>
<keyword evidence="3" id="KW-0472">Membrane</keyword>
<keyword evidence="1" id="KW-0880">Kelch repeat</keyword>
<dbReference type="PANTHER" id="PTHR46093:SF18">
    <property type="entry name" value="FIBRONECTIN TYPE-III DOMAIN-CONTAINING PROTEIN"/>
    <property type="match status" value="1"/>
</dbReference>
<evidence type="ECO:0000256" key="3">
    <source>
        <dbReference type="SAM" id="Phobius"/>
    </source>
</evidence>
<evidence type="ECO:0000313" key="4">
    <source>
        <dbReference type="EMBL" id="GES86162.1"/>
    </source>
</evidence>
<dbReference type="InterPro" id="IPR015915">
    <property type="entry name" value="Kelch-typ_b-propeller"/>
</dbReference>
<evidence type="ECO:0008006" key="6">
    <source>
        <dbReference type="Google" id="ProtNLM"/>
    </source>
</evidence>
<dbReference type="Pfam" id="PF24681">
    <property type="entry name" value="Kelch_KLHDC2_KLHL20_DRC7"/>
    <property type="match status" value="1"/>
</dbReference>
<gene>
    <name evidence="4" type="ORF">RCL2_001322900</name>
</gene>
<proteinExistence type="predicted"/>
<protein>
    <recommendedName>
        <fullName evidence="6">Galactose oxidase</fullName>
    </recommendedName>
</protein>
<evidence type="ECO:0000256" key="1">
    <source>
        <dbReference type="ARBA" id="ARBA00022441"/>
    </source>
</evidence>
<reference evidence="4" key="1">
    <citation type="submission" date="2019-10" db="EMBL/GenBank/DDBJ databases">
        <title>Conservation and host-specific expression of non-tandemly repeated heterogenous ribosome RNA gene in arbuscular mycorrhizal fungi.</title>
        <authorList>
            <person name="Maeda T."/>
            <person name="Kobayashi Y."/>
            <person name="Nakagawa T."/>
            <person name="Ezawa T."/>
            <person name="Yamaguchi K."/>
            <person name="Bino T."/>
            <person name="Nishimoto Y."/>
            <person name="Shigenobu S."/>
            <person name="Kawaguchi M."/>
        </authorList>
    </citation>
    <scope>NUCLEOTIDE SEQUENCE</scope>
    <source>
        <strain evidence="4">HR1</strain>
    </source>
</reference>
<organism evidence="4 5">
    <name type="scientific">Rhizophagus clarus</name>
    <dbReference type="NCBI Taxonomy" id="94130"/>
    <lineage>
        <taxon>Eukaryota</taxon>
        <taxon>Fungi</taxon>
        <taxon>Fungi incertae sedis</taxon>
        <taxon>Mucoromycota</taxon>
        <taxon>Glomeromycotina</taxon>
        <taxon>Glomeromycetes</taxon>
        <taxon>Glomerales</taxon>
        <taxon>Glomeraceae</taxon>
        <taxon>Rhizophagus</taxon>
    </lineage>
</organism>
<comment type="caution">
    <text evidence="4">The sequence shown here is derived from an EMBL/GenBank/DDBJ whole genome shotgun (WGS) entry which is preliminary data.</text>
</comment>
<dbReference type="Gene3D" id="2.120.10.80">
    <property type="entry name" value="Kelch-type beta propeller"/>
    <property type="match status" value="1"/>
</dbReference>
<evidence type="ECO:0000313" key="5">
    <source>
        <dbReference type="Proteomes" id="UP000615446"/>
    </source>
</evidence>
<dbReference type="OrthoDB" id="432528at2759"/>
<keyword evidence="3" id="KW-0812">Transmembrane</keyword>